<evidence type="ECO:0000256" key="3">
    <source>
        <dbReference type="ARBA" id="ARBA00023015"/>
    </source>
</evidence>
<feature type="modified residue" description="4-aspartylphosphate" evidence="5">
    <location>
        <position position="54"/>
    </location>
</feature>
<feature type="domain" description="Sigma-54 factor interaction" evidence="6">
    <location>
        <begin position="134"/>
        <end position="363"/>
    </location>
</feature>
<dbReference type="SMART" id="SM00382">
    <property type="entry name" value="AAA"/>
    <property type="match status" value="1"/>
</dbReference>
<dbReference type="Gene3D" id="3.40.50.2300">
    <property type="match status" value="1"/>
</dbReference>
<proteinExistence type="predicted"/>
<sequence length="439" mass="48923">MTPHTILVVDDDDDIRFALSLLLEQAGYRVVEADGPSQCMQLLCRLTPALVLLDMNFTRDTTSGKEGLALLEQITPLDIPVMLMTAWANIELAVTGLQTGAKDFIEKPWRKEKLLSQIANHIKPITTQPTQSDWIAYSSAMQSLNTLITQLAPTDANLLILGENGTGKSQLAKRIHQLSARSEAPFVSLNMGAVAESLFESELFGHHKGAFTDAKQDRTGAFSRAKNGTLFMDEIGTLPFHLQPKLLQVLETGEFTPLGANNSEQVNVRLIAATNQDLASAITNGQFRQDLYYRLNTFVITLPALRERKDDILPLAAHFINQFAGKYNKSPCTLSQSVEELLCNHSWPGNIRELSHVIERAMLICTQSVIELAHIMLDSQTSKSQLIPQLTLEELEKQRITDVLQQHNQQITAAAKSLGISRNALYRRMEKYQLEGFDE</sequence>
<comment type="caution">
    <text evidence="8">The sequence shown here is derived from an EMBL/GenBank/DDBJ whole genome shotgun (WGS) entry which is preliminary data.</text>
</comment>
<evidence type="ECO:0000313" key="9">
    <source>
        <dbReference type="Proteomes" id="UP000037848"/>
    </source>
</evidence>
<keyword evidence="1" id="KW-0547">Nucleotide-binding</keyword>
<evidence type="ECO:0000256" key="1">
    <source>
        <dbReference type="ARBA" id="ARBA00022741"/>
    </source>
</evidence>
<dbReference type="InterPro" id="IPR011006">
    <property type="entry name" value="CheY-like_superfamily"/>
</dbReference>
<dbReference type="PROSITE" id="PS00688">
    <property type="entry name" value="SIGMA54_INTERACT_3"/>
    <property type="match status" value="1"/>
</dbReference>
<organism evidence="8 9">
    <name type="scientific">Pseudoalteromonas porphyrae</name>
    <dbReference type="NCBI Taxonomy" id="187330"/>
    <lineage>
        <taxon>Bacteria</taxon>
        <taxon>Pseudomonadati</taxon>
        <taxon>Pseudomonadota</taxon>
        <taxon>Gammaproteobacteria</taxon>
        <taxon>Alteromonadales</taxon>
        <taxon>Pseudoalteromonadaceae</taxon>
        <taxon>Pseudoalteromonas</taxon>
    </lineage>
</organism>
<dbReference type="InterPro" id="IPR025944">
    <property type="entry name" value="Sigma_54_int_dom_CS"/>
</dbReference>
<dbReference type="Pfam" id="PF00072">
    <property type="entry name" value="Response_reg"/>
    <property type="match status" value="1"/>
</dbReference>
<dbReference type="SUPFAM" id="SSF52540">
    <property type="entry name" value="P-loop containing nucleoside triphosphate hydrolases"/>
    <property type="match status" value="1"/>
</dbReference>
<evidence type="ECO:0000259" key="6">
    <source>
        <dbReference type="PROSITE" id="PS50045"/>
    </source>
</evidence>
<dbReference type="GO" id="GO:0005524">
    <property type="term" value="F:ATP binding"/>
    <property type="evidence" value="ECO:0007669"/>
    <property type="project" value="UniProtKB-KW"/>
</dbReference>
<dbReference type="PRINTS" id="PR01590">
    <property type="entry name" value="HTHFIS"/>
</dbReference>
<dbReference type="InterPro" id="IPR058031">
    <property type="entry name" value="AAA_lid_NorR"/>
</dbReference>
<dbReference type="Pfam" id="PF00158">
    <property type="entry name" value="Sigma54_activat"/>
    <property type="match status" value="1"/>
</dbReference>
<dbReference type="Gene3D" id="3.40.50.300">
    <property type="entry name" value="P-loop containing nucleotide triphosphate hydrolases"/>
    <property type="match status" value="1"/>
</dbReference>
<dbReference type="GO" id="GO:0043565">
    <property type="term" value="F:sequence-specific DNA binding"/>
    <property type="evidence" value="ECO:0007669"/>
    <property type="project" value="InterPro"/>
</dbReference>
<keyword evidence="5" id="KW-0597">Phosphoprotein</keyword>
<dbReference type="SUPFAM" id="SSF46689">
    <property type="entry name" value="Homeodomain-like"/>
    <property type="match status" value="1"/>
</dbReference>
<gene>
    <name evidence="8" type="ORF">ADS77_10605</name>
</gene>
<dbReference type="InterPro" id="IPR027417">
    <property type="entry name" value="P-loop_NTPase"/>
</dbReference>
<dbReference type="GO" id="GO:0000160">
    <property type="term" value="P:phosphorelay signal transduction system"/>
    <property type="evidence" value="ECO:0007669"/>
    <property type="project" value="InterPro"/>
</dbReference>
<dbReference type="Pfam" id="PF25601">
    <property type="entry name" value="AAA_lid_14"/>
    <property type="match status" value="1"/>
</dbReference>
<dbReference type="InterPro" id="IPR002078">
    <property type="entry name" value="Sigma_54_int"/>
</dbReference>
<dbReference type="STRING" id="187330.AMS58_15025"/>
<dbReference type="Gene3D" id="1.10.10.60">
    <property type="entry name" value="Homeodomain-like"/>
    <property type="match status" value="1"/>
</dbReference>
<dbReference type="OrthoDB" id="9804019at2"/>
<dbReference type="PROSITE" id="PS50110">
    <property type="entry name" value="RESPONSE_REGULATORY"/>
    <property type="match status" value="1"/>
</dbReference>
<dbReference type="InterPro" id="IPR002197">
    <property type="entry name" value="HTH_Fis"/>
</dbReference>
<reference evidence="8 9" key="1">
    <citation type="submission" date="2015-08" db="EMBL/GenBank/DDBJ databases">
        <title>Draft Genome Sequence of Pseudoalteromonas porphyrae UCD-SED14.</title>
        <authorList>
            <person name="Coil D.A."/>
            <person name="Jospin G."/>
            <person name="Lee R.D."/>
            <person name="Eisen J.A."/>
        </authorList>
    </citation>
    <scope>NUCLEOTIDE SEQUENCE [LARGE SCALE GENOMIC DNA]</scope>
    <source>
        <strain evidence="8 9">UCD-SED14</strain>
    </source>
</reference>
<dbReference type="AlphaFoldDB" id="A0A0N0LZQ6"/>
<keyword evidence="2" id="KW-0067">ATP-binding</keyword>
<dbReference type="PANTHER" id="PTHR32071:SF113">
    <property type="entry name" value="ALGINATE BIOSYNTHESIS TRANSCRIPTIONAL REGULATORY PROTEIN ALGB"/>
    <property type="match status" value="1"/>
</dbReference>
<keyword evidence="9" id="KW-1185">Reference proteome</keyword>
<dbReference type="SUPFAM" id="SSF52172">
    <property type="entry name" value="CheY-like"/>
    <property type="match status" value="1"/>
</dbReference>
<dbReference type="CDD" id="cd00009">
    <property type="entry name" value="AAA"/>
    <property type="match status" value="1"/>
</dbReference>
<dbReference type="FunFam" id="3.40.50.300:FF:000006">
    <property type="entry name" value="DNA-binding transcriptional regulator NtrC"/>
    <property type="match status" value="1"/>
</dbReference>
<evidence type="ECO:0000259" key="7">
    <source>
        <dbReference type="PROSITE" id="PS50110"/>
    </source>
</evidence>
<dbReference type="PROSITE" id="PS50045">
    <property type="entry name" value="SIGMA54_INTERACT_4"/>
    <property type="match status" value="1"/>
</dbReference>
<evidence type="ECO:0000256" key="4">
    <source>
        <dbReference type="ARBA" id="ARBA00023163"/>
    </source>
</evidence>
<dbReference type="InterPro" id="IPR001789">
    <property type="entry name" value="Sig_transdc_resp-reg_receiver"/>
</dbReference>
<dbReference type="Gene3D" id="1.10.8.60">
    <property type="match status" value="1"/>
</dbReference>
<evidence type="ECO:0000313" key="8">
    <source>
        <dbReference type="EMBL" id="KPH63168.1"/>
    </source>
</evidence>
<keyword evidence="3" id="KW-0805">Transcription regulation</keyword>
<dbReference type="SMART" id="SM00448">
    <property type="entry name" value="REC"/>
    <property type="match status" value="1"/>
</dbReference>
<dbReference type="InterPro" id="IPR003593">
    <property type="entry name" value="AAA+_ATPase"/>
</dbReference>
<dbReference type="PANTHER" id="PTHR32071">
    <property type="entry name" value="TRANSCRIPTIONAL REGULATORY PROTEIN"/>
    <property type="match status" value="1"/>
</dbReference>
<protein>
    <submittedName>
        <fullName evidence="8">Chemotaxis protein CheY</fullName>
    </submittedName>
</protein>
<name>A0A0N0LZQ6_9GAMM</name>
<accession>A0A0N0LZQ6</accession>
<dbReference type="Pfam" id="PF02954">
    <property type="entry name" value="HTH_8"/>
    <property type="match status" value="1"/>
</dbReference>
<dbReference type="Proteomes" id="UP000037848">
    <property type="component" value="Unassembled WGS sequence"/>
</dbReference>
<feature type="domain" description="Response regulatory" evidence="7">
    <location>
        <begin position="5"/>
        <end position="122"/>
    </location>
</feature>
<dbReference type="InterPro" id="IPR009057">
    <property type="entry name" value="Homeodomain-like_sf"/>
</dbReference>
<evidence type="ECO:0000256" key="2">
    <source>
        <dbReference type="ARBA" id="ARBA00022840"/>
    </source>
</evidence>
<evidence type="ECO:0000256" key="5">
    <source>
        <dbReference type="PROSITE-ProRule" id="PRU00169"/>
    </source>
</evidence>
<dbReference type="PATRIC" id="fig|187330.3.peg.4237"/>
<dbReference type="EMBL" id="LHPH01000010">
    <property type="protein sequence ID" value="KPH63168.1"/>
    <property type="molecule type" value="Genomic_DNA"/>
</dbReference>
<dbReference type="GO" id="GO:0006355">
    <property type="term" value="P:regulation of DNA-templated transcription"/>
    <property type="evidence" value="ECO:0007669"/>
    <property type="project" value="InterPro"/>
</dbReference>
<keyword evidence="4" id="KW-0804">Transcription</keyword>